<evidence type="ECO:0000313" key="3">
    <source>
        <dbReference type="Proteomes" id="UP000278398"/>
    </source>
</evidence>
<dbReference type="RefSeq" id="WP_126700665.1">
    <property type="nucleotide sequence ID" value="NZ_RWKW01000052.1"/>
</dbReference>
<feature type="transmembrane region" description="Helical" evidence="1">
    <location>
        <begin position="164"/>
        <end position="185"/>
    </location>
</feature>
<comment type="caution">
    <text evidence="2">The sequence shown here is derived from an EMBL/GenBank/DDBJ whole genome shotgun (WGS) entry which is preliminary data.</text>
</comment>
<proteinExistence type="predicted"/>
<keyword evidence="1" id="KW-1133">Transmembrane helix</keyword>
<gene>
    <name evidence="2" type="ORF">EJC49_14570</name>
</gene>
<evidence type="ECO:0000256" key="1">
    <source>
        <dbReference type="SAM" id="Phobius"/>
    </source>
</evidence>
<reference evidence="2 3" key="1">
    <citation type="submission" date="2018-12" db="EMBL/GenBank/DDBJ databases">
        <title>Mesorhizobium carbonis sp. nov., isolated from coal mine water.</title>
        <authorList>
            <person name="Xin W."/>
            <person name="Xu Z."/>
            <person name="Xiang F."/>
            <person name="Zhang J."/>
            <person name="Xi L."/>
            <person name="Liu J."/>
        </authorList>
    </citation>
    <scope>NUCLEOTIDE SEQUENCE [LARGE SCALE GENOMIC DNA]</scope>
    <source>
        <strain evidence="2 3">B2.3</strain>
    </source>
</reference>
<protein>
    <recommendedName>
        <fullName evidence="4">EamA-like transporter family protein</fullName>
    </recommendedName>
</protein>
<feature type="transmembrane region" description="Helical" evidence="1">
    <location>
        <begin position="197"/>
        <end position="218"/>
    </location>
</feature>
<dbReference type="Proteomes" id="UP000278398">
    <property type="component" value="Unassembled WGS sequence"/>
</dbReference>
<feature type="transmembrane region" description="Helical" evidence="1">
    <location>
        <begin position="255"/>
        <end position="277"/>
    </location>
</feature>
<feature type="transmembrane region" description="Helical" evidence="1">
    <location>
        <begin position="12"/>
        <end position="33"/>
    </location>
</feature>
<feature type="transmembrane region" description="Helical" evidence="1">
    <location>
        <begin position="137"/>
        <end position="158"/>
    </location>
</feature>
<dbReference type="OrthoDB" id="7849120at2"/>
<feature type="transmembrane region" description="Helical" evidence="1">
    <location>
        <begin position="283"/>
        <end position="308"/>
    </location>
</feature>
<evidence type="ECO:0000313" key="2">
    <source>
        <dbReference type="EMBL" id="RST85617.1"/>
    </source>
</evidence>
<feature type="transmembrane region" description="Helical" evidence="1">
    <location>
        <begin position="230"/>
        <end position="248"/>
    </location>
</feature>
<keyword evidence="3" id="KW-1185">Reference proteome</keyword>
<feature type="transmembrane region" description="Helical" evidence="1">
    <location>
        <begin position="39"/>
        <end position="61"/>
    </location>
</feature>
<dbReference type="AlphaFoldDB" id="A0A429YVX1"/>
<keyword evidence="1" id="KW-0472">Membrane</keyword>
<evidence type="ECO:0008006" key="4">
    <source>
        <dbReference type="Google" id="ProtNLM"/>
    </source>
</evidence>
<organism evidence="2 3">
    <name type="scientific">Aquibium carbonis</name>
    <dbReference type="NCBI Taxonomy" id="2495581"/>
    <lineage>
        <taxon>Bacteria</taxon>
        <taxon>Pseudomonadati</taxon>
        <taxon>Pseudomonadota</taxon>
        <taxon>Alphaproteobacteria</taxon>
        <taxon>Hyphomicrobiales</taxon>
        <taxon>Phyllobacteriaceae</taxon>
        <taxon>Aquibium</taxon>
    </lineage>
</organism>
<feature type="transmembrane region" description="Helical" evidence="1">
    <location>
        <begin position="73"/>
        <end position="93"/>
    </location>
</feature>
<accession>A0A429YVX1</accession>
<keyword evidence="1" id="KW-0812">Transmembrane</keyword>
<name>A0A429YVX1_9HYPH</name>
<dbReference type="EMBL" id="RWKW01000052">
    <property type="protein sequence ID" value="RST85617.1"/>
    <property type="molecule type" value="Genomic_DNA"/>
</dbReference>
<sequence>MQKILTPHGAGLVWSFTFVILEAAQAVFFGSLFQRVDSFLVGLIVFGTTSAIALGWVALQVPSQLSRAISQPASLLGMNVTAAGGWIAYLLAVQLIEPTIAFAIFSGMVPLTTIAAARLRVLEASGSRNKLEASGNLIVGVSLLLMGGATALGLSGFVRGGGAVAVAGVGLAALSGALITWMLFYCRRLDSNGVGPMAQFGLRFLLYLPLSAGGLLLGLDEKEESAATDLVAVLAVGVVLMAFPIYAVQRAVSLVTPLTIATITALGPLFVFVFQTIEGRIGYSYATLVGLAIYFAGSILATIGGGLATRISERQAA</sequence>
<feature type="transmembrane region" description="Helical" evidence="1">
    <location>
        <begin position="99"/>
        <end position="117"/>
    </location>
</feature>